<dbReference type="PIRSF" id="PIRSF036503">
    <property type="entry name" value="NDK7"/>
    <property type="match status" value="1"/>
</dbReference>
<evidence type="ECO:0000256" key="5">
    <source>
        <dbReference type="ARBA" id="ARBA00023212"/>
    </source>
</evidence>
<name>A0A6U4IQU8_HEMAN</name>
<dbReference type="Pfam" id="PF25364">
    <property type="entry name" value="PH_NDK7_N"/>
    <property type="match status" value="1"/>
</dbReference>
<keyword evidence="5" id="KW-0206">Cytoskeleton</keyword>
<sequence>MPADVRYAFLVDWLDPQAQLVRQYLLFYYANDNSVEMDDLKNRRKFLRRCEYPGIRFDNLFIGATVNVYSRELVVSDFGDEFTKTALQTKKEKTLALIKPDAYLKAGRIIDAIQQDGFRIAQMRTIQLTMRDAEEFYAEHRGKPFYEGLTSFMSSGTIVAMELVTDGAIQKWRRLIGPTNTFTAQKEAPSSLRALYGTDGTKNACHGSDSTASAEREIGFFFGQPGRFPPTARFSNCTLAMVKPHAVVKGDVMGKIVDAIIEDGFEVSAMQMMNMTRVNAGELLEVYKSVLPEYQKMAEELCNGPLLALEVRAENAVPALRALAGPHDPELARILRPKTLRALYGVDTVMNALHVTDLQEDGQLECDYVFRILDS</sequence>
<dbReference type="SMART" id="SM00562">
    <property type="entry name" value="NDK"/>
    <property type="match status" value="2"/>
</dbReference>
<dbReference type="GO" id="GO:0006183">
    <property type="term" value="P:GTP biosynthetic process"/>
    <property type="evidence" value="ECO:0007669"/>
    <property type="project" value="InterPro"/>
</dbReference>
<dbReference type="CDD" id="cd04412">
    <property type="entry name" value="NDPk7B"/>
    <property type="match status" value="1"/>
</dbReference>
<dbReference type="InterPro" id="IPR011410">
    <property type="entry name" value="NDPK7"/>
</dbReference>
<accession>A0A6U4IQU8</accession>
<evidence type="ECO:0000259" key="11">
    <source>
        <dbReference type="PROSITE" id="PS51336"/>
    </source>
</evidence>
<dbReference type="PRINTS" id="PR01243">
    <property type="entry name" value="NUCDPKINASE"/>
</dbReference>
<evidence type="ECO:0000256" key="6">
    <source>
        <dbReference type="ARBA" id="ARBA00023273"/>
    </source>
</evidence>
<dbReference type="GO" id="GO:0006241">
    <property type="term" value="P:CTP biosynthetic process"/>
    <property type="evidence" value="ECO:0007669"/>
    <property type="project" value="InterPro"/>
</dbReference>
<feature type="active site" description="Pros-phosphohistidine intermediate" evidence="9">
    <location>
        <position position="354"/>
    </location>
</feature>
<feature type="binding site" evidence="9">
    <location>
        <position position="145"/>
    </location>
    <ligand>
        <name>ATP</name>
        <dbReference type="ChEBI" id="CHEBI:30616"/>
    </ligand>
</feature>
<evidence type="ECO:0000256" key="10">
    <source>
        <dbReference type="RuleBase" id="RU004011"/>
    </source>
</evidence>
<feature type="binding site" evidence="9">
    <location>
        <position position="193"/>
    </location>
    <ligand>
        <name>ATP</name>
        <dbReference type="ChEBI" id="CHEBI:30616"/>
    </ligand>
</feature>
<keyword evidence="4" id="KW-0378">Hydrolase</keyword>
<feature type="active site" description="Pros-phosphohistidine intermediate" evidence="7 9">
    <location>
        <position position="206"/>
    </location>
</feature>
<feature type="binding site" evidence="9">
    <location>
        <position position="99"/>
    </location>
    <ligand>
        <name>ATP</name>
        <dbReference type="ChEBI" id="CHEBI:30616"/>
    </ligand>
</feature>
<dbReference type="GO" id="GO:0005879">
    <property type="term" value="C:axonemal microtubule"/>
    <property type="evidence" value="ECO:0007669"/>
    <property type="project" value="TreeGrafter"/>
</dbReference>
<keyword evidence="8" id="KW-0547">Nucleotide-binding</keyword>
<comment type="subcellular location">
    <subcellularLocation>
        <location evidence="1">Cell projection</location>
        <location evidence="1">Cilium</location>
    </subcellularLocation>
    <subcellularLocation>
        <location evidence="2">Cytoplasm</location>
        <location evidence="2">Cytoskeleton</location>
    </subcellularLocation>
</comment>
<evidence type="ECO:0000256" key="4">
    <source>
        <dbReference type="ARBA" id="ARBA00022801"/>
    </source>
</evidence>
<dbReference type="InterPro" id="IPR037993">
    <property type="entry name" value="NDPk7B"/>
</dbReference>
<feature type="domain" description="DM10" evidence="11">
    <location>
        <begin position="3"/>
        <end position="91"/>
    </location>
</feature>
<dbReference type="Pfam" id="PF00334">
    <property type="entry name" value="NDK"/>
    <property type="match status" value="2"/>
</dbReference>
<dbReference type="PANTHER" id="PTHR43109">
    <property type="entry name" value="NUCLEOSIDE DIPHOSPHATE KINASE 7"/>
    <property type="match status" value="1"/>
</dbReference>
<keyword evidence="3" id="KW-0963">Cytoplasm</keyword>
<evidence type="ECO:0000256" key="1">
    <source>
        <dbReference type="ARBA" id="ARBA00004138"/>
    </source>
</evidence>
<evidence type="ECO:0000256" key="2">
    <source>
        <dbReference type="ARBA" id="ARBA00004245"/>
    </source>
</evidence>
<organism evidence="12">
    <name type="scientific">Hemiselmis andersenii</name>
    <name type="common">Cryptophyte alga</name>
    <dbReference type="NCBI Taxonomy" id="464988"/>
    <lineage>
        <taxon>Eukaryota</taxon>
        <taxon>Cryptophyceae</taxon>
        <taxon>Cryptomonadales</taxon>
        <taxon>Hemiselmidaceae</taxon>
        <taxon>Hemiselmis</taxon>
    </lineage>
</organism>
<gene>
    <name evidence="12" type="ORF">HAND00432_LOCUS24628</name>
</gene>
<dbReference type="InterPro" id="IPR001564">
    <property type="entry name" value="Nucleoside_diP_kinase"/>
</dbReference>
<feature type="binding site" evidence="9">
    <location>
        <position position="179"/>
    </location>
    <ligand>
        <name>ATP</name>
        <dbReference type="ChEBI" id="CHEBI:30616"/>
    </ligand>
</feature>
<dbReference type="GO" id="GO:0016787">
    <property type="term" value="F:hydrolase activity"/>
    <property type="evidence" value="ECO:0007669"/>
    <property type="project" value="UniProtKB-KW"/>
</dbReference>
<dbReference type="GO" id="GO:0005524">
    <property type="term" value="F:ATP binding"/>
    <property type="evidence" value="ECO:0007669"/>
    <property type="project" value="UniProtKB-KW"/>
</dbReference>
<dbReference type="PROSITE" id="PS51336">
    <property type="entry name" value="DM10"/>
    <property type="match status" value="1"/>
</dbReference>
<dbReference type="SUPFAM" id="SSF54919">
    <property type="entry name" value="Nucleoside diphosphate kinase, NDK"/>
    <property type="match status" value="2"/>
</dbReference>
<evidence type="ECO:0000256" key="7">
    <source>
        <dbReference type="PIRSR" id="PIRSR036503-50"/>
    </source>
</evidence>
<dbReference type="EMBL" id="HBFX01040903">
    <property type="protein sequence ID" value="CAD8973627.1"/>
    <property type="molecule type" value="Transcribed_RNA"/>
</dbReference>
<dbReference type="InterPro" id="IPR006602">
    <property type="entry name" value="DM10_dom"/>
</dbReference>
<dbReference type="GO" id="GO:0004550">
    <property type="term" value="F:nucleoside diphosphate kinase activity"/>
    <property type="evidence" value="ECO:0007669"/>
    <property type="project" value="InterPro"/>
</dbReference>
<dbReference type="InterPro" id="IPR036850">
    <property type="entry name" value="NDK-like_dom_sf"/>
</dbReference>
<dbReference type="InterPro" id="IPR034907">
    <property type="entry name" value="NDK-like_dom"/>
</dbReference>
<evidence type="ECO:0000313" key="12">
    <source>
        <dbReference type="EMBL" id="CAD8973627.1"/>
    </source>
</evidence>
<evidence type="ECO:0000256" key="3">
    <source>
        <dbReference type="ARBA" id="ARBA00022490"/>
    </source>
</evidence>
<dbReference type="PANTHER" id="PTHR43109:SF2">
    <property type="entry name" value="NUCLEOSIDE DIPHOSPHATE KINASE 7"/>
    <property type="match status" value="1"/>
</dbReference>
<feature type="binding site" evidence="9">
    <location>
        <position position="173"/>
    </location>
    <ligand>
        <name>ATP</name>
        <dbReference type="ChEBI" id="CHEBI:30616"/>
    </ligand>
</feature>
<dbReference type="GO" id="GO:0006228">
    <property type="term" value="P:UTP biosynthetic process"/>
    <property type="evidence" value="ECO:0007669"/>
    <property type="project" value="InterPro"/>
</dbReference>
<dbReference type="FunFam" id="3.30.70.141:FF:000010">
    <property type="entry name" value="Nucleoside diphosphate kinase 7"/>
    <property type="match status" value="1"/>
</dbReference>
<dbReference type="PROSITE" id="PS51374">
    <property type="entry name" value="NDPK_LIKE"/>
    <property type="match status" value="2"/>
</dbReference>
<proteinExistence type="inferred from homology"/>
<keyword evidence="8" id="KW-0067">ATP-binding</keyword>
<comment type="similarity">
    <text evidence="9 10">Belongs to the NDK family.</text>
</comment>
<dbReference type="Gene3D" id="2.30.29.170">
    <property type="match status" value="1"/>
</dbReference>
<comment type="caution">
    <text evidence="9">Lacks conserved residue(s) required for the propagation of feature annotation.</text>
</comment>
<dbReference type="AlphaFoldDB" id="A0A6U4IQU8"/>
<dbReference type="FunFam" id="3.30.70.141:FF:000004">
    <property type="entry name" value="Nucleoside diphosphate kinase 7"/>
    <property type="match status" value="1"/>
</dbReference>
<dbReference type="InterPro" id="IPR057579">
    <property type="entry name" value="DM10_NDK7"/>
</dbReference>
<keyword evidence="6" id="KW-0966">Cell projection</keyword>
<reference evidence="12" key="1">
    <citation type="submission" date="2021-01" db="EMBL/GenBank/DDBJ databases">
        <authorList>
            <person name="Corre E."/>
            <person name="Pelletier E."/>
            <person name="Niang G."/>
            <person name="Scheremetjew M."/>
            <person name="Finn R."/>
            <person name="Kale V."/>
            <person name="Holt S."/>
            <person name="Cochrane G."/>
            <person name="Meng A."/>
            <person name="Brown T."/>
            <person name="Cohen L."/>
        </authorList>
    </citation>
    <scope>NUCLEOTIDE SEQUENCE</scope>
    <source>
        <strain evidence="12">CCMP644</strain>
    </source>
</reference>
<dbReference type="Gene3D" id="3.30.70.141">
    <property type="entry name" value="Nucleoside diphosphate kinase-like domain"/>
    <property type="match status" value="2"/>
</dbReference>
<feature type="binding site" evidence="9">
    <location>
        <position position="203"/>
    </location>
    <ligand>
        <name>ATP</name>
        <dbReference type="ChEBI" id="CHEBI:30616"/>
    </ligand>
</feature>
<dbReference type="SMART" id="SM00676">
    <property type="entry name" value="DM10"/>
    <property type="match status" value="1"/>
</dbReference>
<protein>
    <recommendedName>
        <fullName evidence="11">DM10 domain-containing protein</fullName>
    </recommendedName>
</protein>
<evidence type="ECO:0000256" key="8">
    <source>
        <dbReference type="PIRSR" id="PIRSR036503-51"/>
    </source>
</evidence>
<evidence type="ECO:0000256" key="9">
    <source>
        <dbReference type="PROSITE-ProRule" id="PRU00706"/>
    </source>
</evidence>